<dbReference type="AlphaFoldDB" id="A0A1M6U871"/>
<dbReference type="EMBL" id="FRAA01000007">
    <property type="protein sequence ID" value="SHK65376.1"/>
    <property type="molecule type" value="Genomic_DNA"/>
</dbReference>
<dbReference type="STRING" id="156994.SAMN04488028_1075"/>
<evidence type="ECO:0000313" key="2">
    <source>
        <dbReference type="EMBL" id="SHK65376.1"/>
    </source>
</evidence>
<name>A0A1M6U871_REIAG</name>
<accession>A0A1M6U871</accession>
<keyword evidence="1" id="KW-1133">Transmembrane helix</keyword>
<evidence type="ECO:0000313" key="3">
    <source>
        <dbReference type="Proteomes" id="UP000184474"/>
    </source>
</evidence>
<dbReference type="Proteomes" id="UP000184474">
    <property type="component" value="Unassembled WGS sequence"/>
</dbReference>
<keyword evidence="1" id="KW-0812">Transmembrane</keyword>
<keyword evidence="3" id="KW-1185">Reference proteome</keyword>
<protein>
    <submittedName>
        <fullName evidence="2">Uncharacterized protein</fullName>
    </submittedName>
</protein>
<evidence type="ECO:0000256" key="1">
    <source>
        <dbReference type="SAM" id="Phobius"/>
    </source>
</evidence>
<proteinExistence type="predicted"/>
<reference evidence="3" key="1">
    <citation type="submission" date="2016-11" db="EMBL/GenBank/DDBJ databases">
        <authorList>
            <person name="Varghese N."/>
            <person name="Submissions S."/>
        </authorList>
    </citation>
    <scope>NUCLEOTIDE SEQUENCE [LARGE SCALE GENOMIC DNA]</scope>
    <source>
        <strain evidence="3">DSM 26134</strain>
    </source>
</reference>
<keyword evidence="1" id="KW-0472">Membrane</keyword>
<sequence>MIEIERLQRDLKEVIQQRRFYNYSPISLIFTPIIYQPSSHHSMRQLLLFILLSITTLSLPAQNFDVSFFEKSGGKVGSEVDKNIKEYRHLKKENEAWLKEQDKRYETMEDSLRLASDSDSLEQQIGEDSLAVLQELQREHYRYTDSLYSYEALMSWDEAKRIAKEETKSRSRDILESHDQLSKYTSLNNSLLKDEKEYREYKDSLKHENLPNYEEEYLLEVKRKELAEKYNEELEGYAKKELEQSEQLVLPVSSPEMERLQEMNKLAKAASLPDEDLANTATANEDFFADKSEALSGAMEQTEELKEKYSAVTDATDLTSATKRNSMKGKPMAERLVLGGNFQLRIDEHTSVDVSPELQYLITKKWSVGVGGNYRANGDLIEINSDFQETQVYGYRVFTEYYLVSHFYAHVEMESLSNGSALKTPEMSKAQTWQYSALAGIESQFKIRGRLKGQVSILYNFMHQTNPLNAKPWNVRFGLMGALK</sequence>
<gene>
    <name evidence="2" type="ORF">SAMN04488028_1075</name>
</gene>
<feature type="transmembrane region" description="Helical" evidence="1">
    <location>
        <begin position="20"/>
        <end position="37"/>
    </location>
</feature>
<organism evidence="2 3">
    <name type="scientific">Reichenbachiella agariperforans</name>
    <dbReference type="NCBI Taxonomy" id="156994"/>
    <lineage>
        <taxon>Bacteria</taxon>
        <taxon>Pseudomonadati</taxon>
        <taxon>Bacteroidota</taxon>
        <taxon>Cytophagia</taxon>
        <taxon>Cytophagales</taxon>
        <taxon>Reichenbachiellaceae</taxon>
        <taxon>Reichenbachiella</taxon>
    </lineage>
</organism>